<protein>
    <submittedName>
        <fullName evidence="3">Dihydroorotase</fullName>
    </submittedName>
</protein>
<reference evidence="3 4" key="1">
    <citation type="journal article" date="2014" name="Genome Announc.">
        <title>Draft genome sequences of eight enterohepatic helicobacter species isolated from both laboratory and wild rodents.</title>
        <authorList>
            <person name="Sheh A."/>
            <person name="Shen Z."/>
            <person name="Fox J.G."/>
        </authorList>
    </citation>
    <scope>NUCLEOTIDE SEQUENCE [LARGE SCALE GENOMIC DNA]</scope>
    <source>
        <strain evidence="3 4">MIT-03-7007</strain>
    </source>
</reference>
<dbReference type="Proteomes" id="UP000029920">
    <property type="component" value="Unassembled WGS sequence"/>
</dbReference>
<dbReference type="PANTHER" id="PTHR43668:SF2">
    <property type="entry name" value="ALLANTOINASE"/>
    <property type="match status" value="1"/>
</dbReference>
<gene>
    <name evidence="3" type="ORF">LS72_003515</name>
</gene>
<dbReference type="InterPro" id="IPR050138">
    <property type="entry name" value="DHOase/Allantoinase_Hydrolase"/>
</dbReference>
<dbReference type="Gene3D" id="3.20.20.140">
    <property type="entry name" value="Metal-dependent hydrolases"/>
    <property type="match status" value="1"/>
</dbReference>
<dbReference type="GO" id="GO:0006221">
    <property type="term" value="P:pyrimidine nucleotide biosynthetic process"/>
    <property type="evidence" value="ECO:0007669"/>
    <property type="project" value="UniProtKB-KW"/>
</dbReference>
<dbReference type="InterPro" id="IPR006680">
    <property type="entry name" value="Amidohydro-rel"/>
</dbReference>
<comment type="caution">
    <text evidence="3">The sequence shown here is derived from an EMBL/GenBank/DDBJ whole genome shotgun (WGS) entry which is preliminary data.</text>
</comment>
<dbReference type="EMBL" id="JRPC02000007">
    <property type="protein sequence ID" value="TLE16336.1"/>
    <property type="molecule type" value="Genomic_DNA"/>
</dbReference>
<dbReference type="SUPFAM" id="SSF51556">
    <property type="entry name" value="Metallo-dependent hydrolases"/>
    <property type="match status" value="1"/>
</dbReference>
<dbReference type="InterPro" id="IPR011059">
    <property type="entry name" value="Metal-dep_hydrolase_composite"/>
</dbReference>
<dbReference type="RefSeq" id="WP_034552525.1">
    <property type="nucleotide sequence ID" value="NZ_JRPC02000007.1"/>
</dbReference>
<dbReference type="CDD" id="cd01317">
    <property type="entry name" value="DHOase_IIa"/>
    <property type="match status" value="1"/>
</dbReference>
<dbReference type="AlphaFoldDB" id="A0A4U8UFP0"/>
<feature type="domain" description="Amidohydrolase-related" evidence="2">
    <location>
        <begin position="213"/>
        <end position="412"/>
    </location>
</feature>
<name>A0A4U8UFP0_9HELI</name>
<evidence type="ECO:0000313" key="4">
    <source>
        <dbReference type="Proteomes" id="UP000029920"/>
    </source>
</evidence>
<evidence type="ECO:0000313" key="3">
    <source>
        <dbReference type="EMBL" id="TLE16336.1"/>
    </source>
</evidence>
<proteinExistence type="predicted"/>
<keyword evidence="4" id="KW-1185">Reference proteome</keyword>
<evidence type="ECO:0000259" key="2">
    <source>
        <dbReference type="Pfam" id="PF01979"/>
    </source>
</evidence>
<dbReference type="Pfam" id="PF01979">
    <property type="entry name" value="Amidohydro_1"/>
    <property type="match status" value="1"/>
</dbReference>
<dbReference type="GO" id="GO:0006145">
    <property type="term" value="P:purine nucleobase catabolic process"/>
    <property type="evidence" value="ECO:0007669"/>
    <property type="project" value="TreeGrafter"/>
</dbReference>
<dbReference type="GO" id="GO:0046872">
    <property type="term" value="F:metal ion binding"/>
    <property type="evidence" value="ECO:0007669"/>
    <property type="project" value="InterPro"/>
</dbReference>
<dbReference type="SUPFAM" id="SSF51338">
    <property type="entry name" value="Composite domain of metallo-dependent hydrolases"/>
    <property type="match status" value="1"/>
</dbReference>
<sequence>MVIKGAMVCDANGEQRGDIRIKEGKIIKVERSILPRANEEVLEVQGLVLMPSAIDLNVRVQDSIFTKENLLKLSAKASAGGIGLAVLMPDCKPLLNTETGIELLNALKSDFKANIVGVVGSRGEELQQGKYTLAPLSILHKKGAVGIYSQSSEDGNLLRRACEFASMLNIPMFFNCEDSSLSANGVMNDGRLSARLGLPSIPALSETKEVAMVSEIVCFMQVRAIFNTIATNRSIEILQEAKKRNSSIFIQTSIHHLLLTEDLCNNYNTAAKIKPPLKSESTRIKLIKAVKNLEIDLITALQSEKSLAQKDLAFEEAAFGVDMIEYFLPMCYSLFVKSEGMTLKEMSKILSLNPAKALGMDSHKGLIKEGYDADLLLFDTKQTQIIDNPNSPFCDWIFNGKVKQLFVNGKAV</sequence>
<dbReference type="GO" id="GO:0004151">
    <property type="term" value="F:dihydroorotase activity"/>
    <property type="evidence" value="ECO:0007669"/>
    <property type="project" value="InterPro"/>
</dbReference>
<dbReference type="GO" id="GO:0005737">
    <property type="term" value="C:cytoplasm"/>
    <property type="evidence" value="ECO:0007669"/>
    <property type="project" value="TreeGrafter"/>
</dbReference>
<organism evidence="3 4">
    <name type="scientific">Helicobacter apodemus</name>
    <dbReference type="NCBI Taxonomy" id="135569"/>
    <lineage>
        <taxon>Bacteria</taxon>
        <taxon>Pseudomonadati</taxon>
        <taxon>Campylobacterota</taxon>
        <taxon>Epsilonproteobacteria</taxon>
        <taxon>Campylobacterales</taxon>
        <taxon>Helicobacteraceae</taxon>
        <taxon>Helicobacter</taxon>
    </lineage>
</organism>
<dbReference type="InterPro" id="IPR032466">
    <property type="entry name" value="Metal_Hydrolase"/>
</dbReference>
<dbReference type="GO" id="GO:0004038">
    <property type="term" value="F:allantoinase activity"/>
    <property type="evidence" value="ECO:0007669"/>
    <property type="project" value="TreeGrafter"/>
</dbReference>
<evidence type="ECO:0000256" key="1">
    <source>
        <dbReference type="ARBA" id="ARBA00022975"/>
    </source>
</evidence>
<dbReference type="InterPro" id="IPR004722">
    <property type="entry name" value="DHOase"/>
</dbReference>
<dbReference type="PANTHER" id="PTHR43668">
    <property type="entry name" value="ALLANTOINASE"/>
    <property type="match status" value="1"/>
</dbReference>
<keyword evidence="1" id="KW-0665">Pyrimidine biosynthesis</keyword>
<accession>A0A4U8UFP0</accession>